<name>A0ABX0N7G3_9BURK</name>
<dbReference type="NCBIfam" id="TIGR04353">
    <property type="entry name" value="PqqD_rel_X"/>
    <property type="match status" value="1"/>
</dbReference>
<evidence type="ECO:0000313" key="1">
    <source>
        <dbReference type="EMBL" id="NHZ78008.1"/>
    </source>
</evidence>
<organism evidence="1 2">
    <name type="scientific">Massilia frigida</name>
    <dbReference type="NCBI Taxonomy" id="2609281"/>
    <lineage>
        <taxon>Bacteria</taxon>
        <taxon>Pseudomonadati</taxon>
        <taxon>Pseudomonadota</taxon>
        <taxon>Betaproteobacteria</taxon>
        <taxon>Burkholderiales</taxon>
        <taxon>Oxalobacteraceae</taxon>
        <taxon>Telluria group</taxon>
        <taxon>Massilia</taxon>
    </lineage>
</organism>
<dbReference type="InterPro" id="IPR027599">
    <property type="entry name" value="PqqD-rel_X"/>
</dbReference>
<reference evidence="1 2" key="1">
    <citation type="submission" date="2019-10" db="EMBL/GenBank/DDBJ databases">
        <title>Taxonomy of Antarctic Massilia spp.: description of Massilia rubra sp. nov., Massilia aquatica sp. nov., Massilia mucilaginosa sp. nov., Massilia frigida sp. nov. isolated from streams, lakes and regoliths.</title>
        <authorList>
            <person name="Holochova P."/>
            <person name="Sedlacek I."/>
            <person name="Kralova S."/>
            <person name="Maslanova I."/>
            <person name="Busse H.-J."/>
            <person name="Stankova E."/>
            <person name="Vrbovska V."/>
            <person name="Kovarovic V."/>
            <person name="Bartak M."/>
            <person name="Svec P."/>
            <person name="Pantucek R."/>
        </authorList>
    </citation>
    <scope>NUCLEOTIDE SEQUENCE [LARGE SCALE GENOMIC DNA]</scope>
    <source>
        <strain evidence="1 2">CCM 8695</strain>
    </source>
</reference>
<dbReference type="EMBL" id="WHJG01000001">
    <property type="protein sequence ID" value="NHZ78008.1"/>
    <property type="molecule type" value="Genomic_DNA"/>
</dbReference>
<comment type="caution">
    <text evidence="1">The sequence shown here is derived from an EMBL/GenBank/DDBJ whole genome shotgun (WGS) entry which is preliminary data.</text>
</comment>
<dbReference type="RefSeq" id="WP_167084409.1">
    <property type="nucleotide sequence ID" value="NZ_WHJG01000001.1"/>
</dbReference>
<dbReference type="Proteomes" id="UP000621455">
    <property type="component" value="Unassembled WGS sequence"/>
</dbReference>
<evidence type="ECO:0000313" key="2">
    <source>
        <dbReference type="Proteomes" id="UP000621455"/>
    </source>
</evidence>
<proteinExistence type="predicted"/>
<keyword evidence="2" id="KW-1185">Reference proteome</keyword>
<protein>
    <submittedName>
        <fullName evidence="1">HPr-rel-A system PqqD family peptide chaperone</fullName>
    </submittedName>
</protein>
<gene>
    <name evidence="1" type="ORF">F2P44_01640</name>
</gene>
<sequence length="91" mass="9533">MPPALSWHVLPGQSLRYRSWDQEAVLFNDLSGDTHLLDADALAVLLAVRAGAHSVAALRLALGAADEDDADGALQALLDQLAGIDLIAAHP</sequence>
<accession>A0ABX0N7G3</accession>